<keyword evidence="1" id="KW-0812">Transmembrane</keyword>
<feature type="transmembrane region" description="Helical" evidence="1">
    <location>
        <begin position="65"/>
        <end position="82"/>
    </location>
</feature>
<dbReference type="Proteomes" id="UP001576762">
    <property type="component" value="Unassembled WGS sequence"/>
</dbReference>
<comment type="caution">
    <text evidence="2">The sequence shown here is derived from an EMBL/GenBank/DDBJ whole genome shotgun (WGS) entry which is preliminary data.</text>
</comment>
<sequence length="89" mass="9949">MRTLLVIAGGIILWAVIQGLTKLLHQPASNSWIPTSIFAIIWLMVTSWNVWVGITQAGYTFLEELPIFLLTYLLPVTVAVLIQRKSRAA</sequence>
<evidence type="ECO:0000313" key="2">
    <source>
        <dbReference type="EMBL" id="MFB2715005.1"/>
    </source>
</evidence>
<evidence type="ECO:0000256" key="1">
    <source>
        <dbReference type="SAM" id="Phobius"/>
    </source>
</evidence>
<accession>A0ABV4W4A9</accession>
<keyword evidence="1" id="KW-1133">Transmembrane helix</keyword>
<keyword evidence="1" id="KW-0472">Membrane</keyword>
<evidence type="ECO:0008006" key="4">
    <source>
        <dbReference type="Google" id="ProtNLM"/>
    </source>
</evidence>
<feature type="transmembrane region" description="Helical" evidence="1">
    <location>
        <begin position="37"/>
        <end position="59"/>
    </location>
</feature>
<dbReference type="EMBL" id="JBHFLD010000005">
    <property type="protein sequence ID" value="MFB2715005.1"/>
    <property type="molecule type" value="Genomic_DNA"/>
</dbReference>
<name>A0ABV4W4A9_9GAMM</name>
<keyword evidence="3" id="KW-1185">Reference proteome</keyword>
<organism evidence="2 3">
    <name type="scientific">Marinobacter shengliensis</name>
    <dbReference type="NCBI Taxonomy" id="1389223"/>
    <lineage>
        <taxon>Bacteria</taxon>
        <taxon>Pseudomonadati</taxon>
        <taxon>Pseudomonadota</taxon>
        <taxon>Gammaproteobacteria</taxon>
        <taxon>Pseudomonadales</taxon>
        <taxon>Marinobacteraceae</taxon>
        <taxon>Marinobacter</taxon>
    </lineage>
</organism>
<proteinExistence type="predicted"/>
<reference evidence="2 3" key="1">
    <citation type="submission" date="2024-09" db="EMBL/GenBank/DDBJ databases">
        <title>Draft genome sequences of 6 high pH adapted Marinobacter shengliensis sp. isolated from Mariana forearc serpentinite mud volcanoes.</title>
        <authorList>
            <person name="Elkassas S."/>
            <person name="Serres M."/>
            <person name="Michael N."/>
            <person name="Amina P."/>
            <person name="Teodora Z."/>
            <person name="Julie H."/>
        </authorList>
    </citation>
    <scope>NUCLEOTIDE SEQUENCE [LARGE SCALE GENOMIC DNA]</scope>
    <source>
        <strain evidence="2 3">EB4</strain>
    </source>
</reference>
<protein>
    <recommendedName>
        <fullName evidence="4">Lycopene cyclase domain-containing protein</fullName>
    </recommendedName>
</protein>
<evidence type="ECO:0000313" key="3">
    <source>
        <dbReference type="Proteomes" id="UP001576762"/>
    </source>
</evidence>
<feature type="transmembrane region" description="Helical" evidence="1">
    <location>
        <begin position="6"/>
        <end position="25"/>
    </location>
</feature>
<dbReference type="RefSeq" id="WP_374813329.1">
    <property type="nucleotide sequence ID" value="NZ_JBHFLD010000005.1"/>
</dbReference>
<gene>
    <name evidence="2" type="ORF">ACE05E_05850</name>
</gene>